<evidence type="ECO:0000256" key="1">
    <source>
        <dbReference type="ARBA" id="ARBA00004141"/>
    </source>
</evidence>
<feature type="transmembrane region" description="Helical" evidence="5">
    <location>
        <begin position="520"/>
        <end position="541"/>
    </location>
</feature>
<feature type="domain" description="ABC-2 type transporter transmembrane" evidence="6">
    <location>
        <begin position="511"/>
        <end position="694"/>
    </location>
</feature>
<sequence>MALLVTLGVCLIPSAYAWLNILANWDPYENTGTVPVAVAVEDEGAEVPGLGELNAGELIRERLEENHQLDWTFVDEGAALEGVRSGWYYAAFVIPADFTSSLAGVVEGDIRPARIAYYVNEKANAVSPKVTDTGATTLENQIAAEFVSTAGEAVTERVQGAVRGATGSLDETAQSALGTLRDAEEGLEATADALDGARDGIAGAREAVGRASETLDGVAGSARSFSDGLDSALETLGETRGELRSFASGLSAELGDGAAALAGLSAQASHDVGVIAGDVGWAQGKLDAAISEVDAASGTLRGVQASLQRTRDAIAALPASGPQAEAQKAVLGALDDEIQMLGELVDAQDSQVAAMREASQGIAAGTESMSGLAGAVADATETGASGLSDLRAQLTQEVSPELSGALDALADAGGQLAGGAAALPPMIAQAQGTLGQLDTLLDQGSSALEDGADSLRAAAARAGAVADDLAALQGAADPALVSDVLALEPAETGAALASPVEMVTEAVFPVENYGSGVAPFYTNLALWVGGFVLVAVYKLEVDREGLADHEGVTASQAFWGRWMLLALLGQAQALICCTGDLALGVQCVSPAAYVLAGMVASLVYVLAIYALAATFKHVGKALAVLLVVLQIPGASGLYPIQMQPAFFRAIGPWLPFTYGINAMREAVGGFYDGNYVRDLLVLLAFALPALALAVFARPRLLGVDAFFDRELGRTDLLVTERTGEKDAPRAARSRRVADYASRVRRARAALVIAPACALALGVALPGARLILLAAWAASLAVTCSYLIGIAYLRKKGDGDR</sequence>
<dbReference type="NCBIfam" id="TIGR03062">
    <property type="entry name" value="pip_yhgE_Cterm"/>
    <property type="match status" value="1"/>
</dbReference>
<feature type="transmembrane region" description="Helical" evidence="5">
    <location>
        <begin position="748"/>
        <end position="766"/>
    </location>
</feature>
<feature type="transmembrane region" description="Helical" evidence="5">
    <location>
        <begin position="591"/>
        <end position="612"/>
    </location>
</feature>
<gene>
    <name evidence="7" type="ORF">IAA42_01315</name>
</gene>
<evidence type="ECO:0000256" key="5">
    <source>
        <dbReference type="SAM" id="Phobius"/>
    </source>
</evidence>
<dbReference type="GO" id="GO:0016020">
    <property type="term" value="C:membrane"/>
    <property type="evidence" value="ECO:0007669"/>
    <property type="project" value="UniProtKB-SubCell"/>
</dbReference>
<feature type="transmembrane region" description="Helical" evidence="5">
    <location>
        <begin position="679"/>
        <end position="696"/>
    </location>
</feature>
<dbReference type="GO" id="GO:0140359">
    <property type="term" value="F:ABC-type transporter activity"/>
    <property type="evidence" value="ECO:0007669"/>
    <property type="project" value="InterPro"/>
</dbReference>
<feature type="transmembrane region" description="Helical" evidence="5">
    <location>
        <begin position="772"/>
        <end position="792"/>
    </location>
</feature>
<dbReference type="InterPro" id="IPR017501">
    <property type="entry name" value="Phage_infect_YhgE_C"/>
</dbReference>
<accession>A0A9D1Z996</accession>
<evidence type="ECO:0000313" key="8">
    <source>
        <dbReference type="Proteomes" id="UP000824133"/>
    </source>
</evidence>
<organism evidence="7 8">
    <name type="scientific">Candidatus Olsenella excrementavium</name>
    <dbReference type="NCBI Taxonomy" id="2838709"/>
    <lineage>
        <taxon>Bacteria</taxon>
        <taxon>Bacillati</taxon>
        <taxon>Actinomycetota</taxon>
        <taxon>Coriobacteriia</taxon>
        <taxon>Coriobacteriales</taxon>
        <taxon>Atopobiaceae</taxon>
        <taxon>Olsenella</taxon>
    </lineage>
</organism>
<dbReference type="InterPro" id="IPR017500">
    <property type="entry name" value="Phage_infect_YhgE_N"/>
</dbReference>
<evidence type="ECO:0000256" key="4">
    <source>
        <dbReference type="ARBA" id="ARBA00023136"/>
    </source>
</evidence>
<proteinExistence type="predicted"/>
<dbReference type="PANTHER" id="PTHR43077:SF10">
    <property type="entry name" value="TRANSPORT PERMEASE PROTEIN"/>
    <property type="match status" value="1"/>
</dbReference>
<dbReference type="NCBIfam" id="TIGR03061">
    <property type="entry name" value="pip_yhgE_Nterm"/>
    <property type="match status" value="1"/>
</dbReference>
<dbReference type="InterPro" id="IPR013525">
    <property type="entry name" value="ABC2_TM"/>
</dbReference>
<dbReference type="Gene3D" id="3.40.1710.10">
    <property type="entry name" value="abc type-2 transporter like domain"/>
    <property type="match status" value="1"/>
</dbReference>
<evidence type="ECO:0000259" key="6">
    <source>
        <dbReference type="Pfam" id="PF12698"/>
    </source>
</evidence>
<dbReference type="Proteomes" id="UP000824133">
    <property type="component" value="Unassembled WGS sequence"/>
</dbReference>
<name>A0A9D1Z996_9ACTN</name>
<dbReference type="PANTHER" id="PTHR43077">
    <property type="entry name" value="TRANSPORT PERMEASE YVFS-RELATED"/>
    <property type="match status" value="1"/>
</dbReference>
<reference evidence="7" key="2">
    <citation type="submission" date="2021-04" db="EMBL/GenBank/DDBJ databases">
        <authorList>
            <person name="Gilroy R."/>
        </authorList>
    </citation>
    <scope>NUCLEOTIDE SEQUENCE</scope>
    <source>
        <strain evidence="7">ChiHjej10B9-743</strain>
    </source>
</reference>
<evidence type="ECO:0000256" key="3">
    <source>
        <dbReference type="ARBA" id="ARBA00022989"/>
    </source>
</evidence>
<dbReference type="Pfam" id="PF12698">
    <property type="entry name" value="ABC2_membrane_3"/>
    <property type="match status" value="1"/>
</dbReference>
<keyword evidence="2 5" id="KW-0812">Transmembrane</keyword>
<dbReference type="InterPro" id="IPR051328">
    <property type="entry name" value="T7SS_ABC-Transporter"/>
</dbReference>
<comment type="caution">
    <text evidence="7">The sequence shown here is derived from an EMBL/GenBank/DDBJ whole genome shotgun (WGS) entry which is preliminary data.</text>
</comment>
<protein>
    <submittedName>
        <fullName evidence="7">YhgE/Pip domain-containing protein</fullName>
    </submittedName>
</protein>
<feature type="transmembrane region" description="Helical" evidence="5">
    <location>
        <begin position="562"/>
        <end position="585"/>
    </location>
</feature>
<dbReference type="AlphaFoldDB" id="A0A9D1Z996"/>
<keyword evidence="3 5" id="KW-1133">Transmembrane helix</keyword>
<reference evidence="7" key="1">
    <citation type="journal article" date="2021" name="PeerJ">
        <title>Extensive microbial diversity within the chicken gut microbiome revealed by metagenomics and culture.</title>
        <authorList>
            <person name="Gilroy R."/>
            <person name="Ravi A."/>
            <person name="Getino M."/>
            <person name="Pursley I."/>
            <person name="Horton D.L."/>
            <person name="Alikhan N.F."/>
            <person name="Baker D."/>
            <person name="Gharbi K."/>
            <person name="Hall N."/>
            <person name="Watson M."/>
            <person name="Adriaenssens E.M."/>
            <person name="Foster-Nyarko E."/>
            <person name="Jarju S."/>
            <person name="Secka A."/>
            <person name="Antonio M."/>
            <person name="Oren A."/>
            <person name="Chaudhuri R.R."/>
            <person name="La Ragione R."/>
            <person name="Hildebrand F."/>
            <person name="Pallen M.J."/>
        </authorList>
    </citation>
    <scope>NUCLEOTIDE SEQUENCE</scope>
    <source>
        <strain evidence="7">ChiHjej10B9-743</strain>
    </source>
</reference>
<comment type="subcellular location">
    <subcellularLocation>
        <location evidence="1">Membrane</location>
        <topology evidence="1">Multi-pass membrane protein</topology>
    </subcellularLocation>
</comment>
<evidence type="ECO:0000313" key="7">
    <source>
        <dbReference type="EMBL" id="HIY79061.1"/>
    </source>
</evidence>
<feature type="transmembrane region" description="Helical" evidence="5">
    <location>
        <begin position="621"/>
        <end position="640"/>
    </location>
</feature>
<dbReference type="EMBL" id="DXCP01000006">
    <property type="protein sequence ID" value="HIY79061.1"/>
    <property type="molecule type" value="Genomic_DNA"/>
</dbReference>
<keyword evidence="4 5" id="KW-0472">Membrane</keyword>
<evidence type="ECO:0000256" key="2">
    <source>
        <dbReference type="ARBA" id="ARBA00022692"/>
    </source>
</evidence>